<dbReference type="EMBL" id="CP008953">
    <property type="protein sequence ID" value="AIG74113.1"/>
    <property type="molecule type" value="Genomic_DNA"/>
</dbReference>
<evidence type="ECO:0000313" key="1">
    <source>
        <dbReference type="EMBL" id="AIG74113.1"/>
    </source>
</evidence>
<sequence>MSFPDPFDPGPGQGYHVYPEKLRAAADTIAEAADLLQNFAIVDLANVALGPYDLGLPGTATNLMPGLNGLGTVDRYNAAIDTIQRITAENSAQLAVLSAALGKAANHYEQLDQEAYDRMKKLEGEIK</sequence>
<dbReference type="STRING" id="208439.AJAP_05970"/>
<accession>A0A075UML1</accession>
<organism evidence="1 2">
    <name type="scientific">Amycolatopsis japonica</name>
    <dbReference type="NCBI Taxonomy" id="208439"/>
    <lineage>
        <taxon>Bacteria</taxon>
        <taxon>Bacillati</taxon>
        <taxon>Actinomycetota</taxon>
        <taxon>Actinomycetes</taxon>
        <taxon>Pseudonocardiales</taxon>
        <taxon>Pseudonocardiaceae</taxon>
        <taxon>Amycolatopsis</taxon>
        <taxon>Amycolatopsis japonica group</taxon>
    </lineage>
</organism>
<proteinExistence type="predicted"/>
<dbReference type="KEGG" id="aja:AJAP_05970"/>
<reference evidence="1 2" key="1">
    <citation type="journal article" date="2014" name="J. Biotechnol.">
        <title>Complete genome sequence of the actinobacterium Amycolatopsis japonica MG417-CF17(T) (=DSM 44213T) producing (S,S)-N,N'-ethylenediaminedisuccinic acid.</title>
        <authorList>
            <person name="Stegmann E."/>
            <person name="Albersmeier A."/>
            <person name="Spohn M."/>
            <person name="Gert H."/>
            <person name="Weber T."/>
            <person name="Wohlleben W."/>
            <person name="Kalinowski J."/>
            <person name="Ruckert C."/>
        </authorList>
    </citation>
    <scope>NUCLEOTIDE SEQUENCE [LARGE SCALE GENOMIC DNA]</scope>
    <source>
        <strain evidence="2">MG417-CF17 (DSM 44213)</strain>
    </source>
</reference>
<gene>
    <name evidence="1" type="ORF">AJAP_05970</name>
</gene>
<dbReference type="RefSeq" id="WP_038508883.1">
    <property type="nucleotide sequence ID" value="NZ_CP008953.1"/>
</dbReference>
<evidence type="ECO:0000313" key="2">
    <source>
        <dbReference type="Proteomes" id="UP000028492"/>
    </source>
</evidence>
<name>A0A075UML1_9PSEU</name>
<dbReference type="HOGENOM" id="CLU_1965955_0_0_11"/>
<evidence type="ECO:0008006" key="3">
    <source>
        <dbReference type="Google" id="ProtNLM"/>
    </source>
</evidence>
<keyword evidence="2" id="KW-1185">Reference proteome</keyword>
<protein>
    <recommendedName>
        <fullName evidence="3">ESX-1 secretion-associated protein</fullName>
    </recommendedName>
</protein>
<dbReference type="AlphaFoldDB" id="A0A075UML1"/>
<dbReference type="Proteomes" id="UP000028492">
    <property type="component" value="Chromosome"/>
</dbReference>